<evidence type="ECO:0000313" key="3">
    <source>
        <dbReference type="Proteomes" id="UP000661112"/>
    </source>
</evidence>
<proteinExistence type="predicted"/>
<keyword evidence="1" id="KW-1133">Transmembrane helix</keyword>
<protein>
    <recommendedName>
        <fullName evidence="4">DUF1294 domain-containing protein</fullName>
    </recommendedName>
</protein>
<keyword evidence="3" id="KW-1185">Reference proteome</keyword>
<name>A0ABR8DBS5_9NOST</name>
<evidence type="ECO:0000256" key="1">
    <source>
        <dbReference type="SAM" id="Phobius"/>
    </source>
</evidence>
<dbReference type="RefSeq" id="WP_190478530.1">
    <property type="nucleotide sequence ID" value="NZ_JACJSG010000055.1"/>
</dbReference>
<evidence type="ECO:0000313" key="2">
    <source>
        <dbReference type="EMBL" id="MBD2504584.1"/>
    </source>
</evidence>
<comment type="caution">
    <text evidence="2">The sequence shown here is derived from an EMBL/GenBank/DDBJ whole genome shotgun (WGS) entry which is preliminary data.</text>
</comment>
<sequence>MATIVWSKTFLICFLGGFVTAAIALFKRNAIRRYSALGWGFLISFLFACALVFIKF</sequence>
<gene>
    <name evidence="2" type="ORF">H6G83_28915</name>
</gene>
<dbReference type="EMBL" id="JACJSG010000055">
    <property type="protein sequence ID" value="MBD2504584.1"/>
    <property type="molecule type" value="Genomic_DNA"/>
</dbReference>
<feature type="transmembrane region" description="Helical" evidence="1">
    <location>
        <begin position="37"/>
        <end position="54"/>
    </location>
</feature>
<evidence type="ECO:0008006" key="4">
    <source>
        <dbReference type="Google" id="ProtNLM"/>
    </source>
</evidence>
<keyword evidence="1" id="KW-0472">Membrane</keyword>
<keyword evidence="1" id="KW-0812">Transmembrane</keyword>
<organism evidence="2 3">
    <name type="scientific">Anabaena azotica FACHB-119</name>
    <dbReference type="NCBI Taxonomy" id="947527"/>
    <lineage>
        <taxon>Bacteria</taxon>
        <taxon>Bacillati</taxon>
        <taxon>Cyanobacteriota</taxon>
        <taxon>Cyanophyceae</taxon>
        <taxon>Nostocales</taxon>
        <taxon>Nostocaceae</taxon>
        <taxon>Anabaena</taxon>
        <taxon>Anabaena azotica</taxon>
    </lineage>
</organism>
<reference evidence="2 3" key="1">
    <citation type="journal article" date="2020" name="ISME J.">
        <title>Comparative genomics reveals insights into cyanobacterial evolution and habitat adaptation.</title>
        <authorList>
            <person name="Chen M.Y."/>
            <person name="Teng W.K."/>
            <person name="Zhao L."/>
            <person name="Hu C.X."/>
            <person name="Zhou Y.K."/>
            <person name="Han B.P."/>
            <person name="Song L.R."/>
            <person name="Shu W.S."/>
        </authorList>
    </citation>
    <scope>NUCLEOTIDE SEQUENCE [LARGE SCALE GENOMIC DNA]</scope>
    <source>
        <strain evidence="2 3">FACHB-119</strain>
    </source>
</reference>
<dbReference type="Proteomes" id="UP000661112">
    <property type="component" value="Unassembled WGS sequence"/>
</dbReference>
<accession>A0ABR8DBS5</accession>
<feature type="transmembrane region" description="Helical" evidence="1">
    <location>
        <begin position="6"/>
        <end position="25"/>
    </location>
</feature>